<organism evidence="1 2">
    <name type="scientific">Halomonas stenophila</name>
    <dbReference type="NCBI Taxonomy" id="795312"/>
    <lineage>
        <taxon>Bacteria</taxon>
        <taxon>Pseudomonadati</taxon>
        <taxon>Pseudomonadota</taxon>
        <taxon>Gammaproteobacteria</taxon>
        <taxon>Oceanospirillales</taxon>
        <taxon>Halomonadaceae</taxon>
        <taxon>Halomonas</taxon>
    </lineage>
</organism>
<dbReference type="PROSITE" id="PS51318">
    <property type="entry name" value="TAT"/>
    <property type="match status" value="1"/>
</dbReference>
<comment type="caution">
    <text evidence="1">The sequence shown here is derived from an EMBL/GenBank/DDBJ whole genome shotgun (WGS) entry which is preliminary data.</text>
</comment>
<evidence type="ECO:0000313" key="2">
    <source>
        <dbReference type="Proteomes" id="UP000518892"/>
    </source>
</evidence>
<evidence type="ECO:0000313" key="1">
    <source>
        <dbReference type="EMBL" id="MBB3229737.1"/>
    </source>
</evidence>
<dbReference type="Proteomes" id="UP000518892">
    <property type="component" value="Unassembled WGS sequence"/>
</dbReference>
<accession>A0A7W5HJT3</accession>
<protein>
    <recommendedName>
        <fullName evidence="3">Twin-arginine translocation signal domain-containing protein</fullName>
    </recommendedName>
</protein>
<reference evidence="1 2" key="1">
    <citation type="submission" date="2020-08" db="EMBL/GenBank/DDBJ databases">
        <title>Genomic Encyclopedia of Type Strains, Phase III (KMG-III): the genomes of soil and plant-associated and newly described type strains.</title>
        <authorList>
            <person name="Whitman W."/>
        </authorList>
    </citation>
    <scope>NUCLEOTIDE SEQUENCE [LARGE SCALE GENOMIC DNA]</scope>
    <source>
        <strain evidence="1 2">CECT 7744</strain>
    </source>
</reference>
<name>A0A7W5HJT3_9GAMM</name>
<sequence>MDRHRDKPDRAPTSSVPTLSRRRFLQGTAGVAALYLTPIGIDIVERPRNLIRLASDGNIIVLTKNRSS</sequence>
<gene>
    <name evidence="1" type="ORF">FHR97_000552</name>
</gene>
<dbReference type="EMBL" id="JACHXR010000001">
    <property type="protein sequence ID" value="MBB3229737.1"/>
    <property type="molecule type" value="Genomic_DNA"/>
</dbReference>
<evidence type="ECO:0008006" key="3">
    <source>
        <dbReference type="Google" id="ProtNLM"/>
    </source>
</evidence>
<proteinExistence type="predicted"/>
<dbReference type="AlphaFoldDB" id="A0A7W5HJT3"/>
<keyword evidence="2" id="KW-1185">Reference proteome</keyword>
<dbReference type="InterPro" id="IPR006311">
    <property type="entry name" value="TAT_signal"/>
</dbReference>